<proteinExistence type="predicted"/>
<comment type="caution">
    <text evidence="1">The sequence shown here is derived from an EMBL/GenBank/DDBJ whole genome shotgun (WGS) entry which is preliminary data.</text>
</comment>
<dbReference type="EMBL" id="JAQQWI010000018">
    <property type="protein sequence ID" value="KAK8002185.1"/>
    <property type="molecule type" value="Genomic_DNA"/>
</dbReference>
<evidence type="ECO:0000313" key="2">
    <source>
        <dbReference type="Proteomes" id="UP001396898"/>
    </source>
</evidence>
<evidence type="ECO:0000313" key="1">
    <source>
        <dbReference type="EMBL" id="KAK8002185.1"/>
    </source>
</evidence>
<protein>
    <submittedName>
        <fullName evidence="1">Uncharacterized protein</fullName>
    </submittedName>
</protein>
<accession>A0ABR1R8Q0</accession>
<sequence length="70" mass="8066">MESLHRLSTFARGLIILIRDENMIRAEQRCSSKWLLDAEHPRNFTAMDAMPIARPRIQTTSIALPASLRF</sequence>
<keyword evidence="2" id="KW-1185">Reference proteome</keyword>
<organism evidence="1 2">
    <name type="scientific">Apiospora marii</name>
    <dbReference type="NCBI Taxonomy" id="335849"/>
    <lineage>
        <taxon>Eukaryota</taxon>
        <taxon>Fungi</taxon>
        <taxon>Dikarya</taxon>
        <taxon>Ascomycota</taxon>
        <taxon>Pezizomycotina</taxon>
        <taxon>Sordariomycetes</taxon>
        <taxon>Xylariomycetidae</taxon>
        <taxon>Amphisphaeriales</taxon>
        <taxon>Apiosporaceae</taxon>
        <taxon>Apiospora</taxon>
    </lineage>
</organism>
<name>A0ABR1R8Q0_9PEZI</name>
<dbReference type="Proteomes" id="UP001396898">
    <property type="component" value="Unassembled WGS sequence"/>
</dbReference>
<gene>
    <name evidence="1" type="ORF">PG991_014407</name>
</gene>
<reference evidence="1 2" key="1">
    <citation type="submission" date="2023-01" db="EMBL/GenBank/DDBJ databases">
        <title>Analysis of 21 Apiospora genomes using comparative genomics revels a genus with tremendous synthesis potential of carbohydrate active enzymes and secondary metabolites.</title>
        <authorList>
            <person name="Sorensen T."/>
        </authorList>
    </citation>
    <scope>NUCLEOTIDE SEQUENCE [LARGE SCALE GENOMIC DNA]</scope>
    <source>
        <strain evidence="1 2">CBS 20057</strain>
    </source>
</reference>